<gene>
    <name evidence="3" type="ORF">IV64_GL000571</name>
</gene>
<feature type="chain" id="PRO_5006420481" evidence="1">
    <location>
        <begin position="31"/>
        <end position="241"/>
    </location>
</feature>
<dbReference type="Pfam" id="PF13731">
    <property type="entry name" value="WxL"/>
    <property type="match status" value="1"/>
</dbReference>
<organism evidence="3 4">
    <name type="scientific">Lactiplantibacillus xiangfangensis</name>
    <dbReference type="NCBI Taxonomy" id="942150"/>
    <lineage>
        <taxon>Bacteria</taxon>
        <taxon>Bacillati</taxon>
        <taxon>Bacillota</taxon>
        <taxon>Bacilli</taxon>
        <taxon>Lactobacillales</taxon>
        <taxon>Lactobacillaceae</taxon>
        <taxon>Lactiplantibacillus</taxon>
    </lineage>
</organism>
<comment type="caution">
    <text evidence="3">The sequence shown here is derived from an EMBL/GenBank/DDBJ whole genome shotgun (WGS) entry which is preliminary data.</text>
</comment>
<name>A0A0R2M9A8_9LACO</name>
<proteinExistence type="predicted"/>
<protein>
    <submittedName>
        <fullName evidence="3">Extracellular protein</fullName>
    </submittedName>
</protein>
<dbReference type="EMBL" id="JQCL01000080">
    <property type="protein sequence ID" value="KRO08482.1"/>
    <property type="molecule type" value="Genomic_DNA"/>
</dbReference>
<feature type="domain" description="WxL" evidence="2">
    <location>
        <begin position="63"/>
        <end position="234"/>
    </location>
</feature>
<dbReference type="AlphaFoldDB" id="A0A0R2M9A8"/>
<keyword evidence="4" id="KW-1185">Reference proteome</keyword>
<accession>A0A0R2M9A8</accession>
<sequence length="241" mass="23948">MIMRSVKIMAGLSSTVTLALLALSPVAAMAAGPGTTTSNLTTVSSGYVADTTGSAEAASDAEFTVSPGSLTLNQVPNISLGSAGVKSIATADTTLPVVSGTTTGGTGYDGNSSGTLNVSDYRGTHAGWSLSVGMGPFTSGANTVTDAKLTLNETAGTLDNTATAAPVSLLLSQGTVTSGWISNPENLWNADTNTGEGNNTATTATSSSLLISKQPLISAGTYTATLYWALDSAPITVKPAS</sequence>
<dbReference type="PATRIC" id="fig|942150.3.peg.584"/>
<evidence type="ECO:0000313" key="3">
    <source>
        <dbReference type="EMBL" id="KRO08482.1"/>
    </source>
</evidence>
<evidence type="ECO:0000256" key="1">
    <source>
        <dbReference type="SAM" id="SignalP"/>
    </source>
</evidence>
<reference evidence="3 4" key="1">
    <citation type="journal article" date="2015" name="Genome Announc.">
        <title>Expanding the biotechnology potential of lactobacilli through comparative genomics of 213 strains and associated genera.</title>
        <authorList>
            <person name="Sun Z."/>
            <person name="Harris H.M."/>
            <person name="McCann A."/>
            <person name="Guo C."/>
            <person name="Argimon S."/>
            <person name="Zhang W."/>
            <person name="Yang X."/>
            <person name="Jeffery I.B."/>
            <person name="Cooney J.C."/>
            <person name="Kagawa T.F."/>
            <person name="Liu W."/>
            <person name="Song Y."/>
            <person name="Salvetti E."/>
            <person name="Wrobel A."/>
            <person name="Rasinkangas P."/>
            <person name="Parkhill J."/>
            <person name="Rea M.C."/>
            <person name="O'Sullivan O."/>
            <person name="Ritari J."/>
            <person name="Douillard F.P."/>
            <person name="Paul Ross R."/>
            <person name="Yang R."/>
            <person name="Briner A.E."/>
            <person name="Felis G.E."/>
            <person name="de Vos W.M."/>
            <person name="Barrangou R."/>
            <person name="Klaenhammer T.R."/>
            <person name="Caufield P.W."/>
            <person name="Cui Y."/>
            <person name="Zhang H."/>
            <person name="O'Toole P.W."/>
        </authorList>
    </citation>
    <scope>NUCLEOTIDE SEQUENCE [LARGE SCALE GENOMIC DNA]</scope>
    <source>
        <strain evidence="3 4">LMG 26013</strain>
    </source>
</reference>
<feature type="signal peptide" evidence="1">
    <location>
        <begin position="1"/>
        <end position="30"/>
    </location>
</feature>
<keyword evidence="1" id="KW-0732">Signal</keyword>
<dbReference type="STRING" id="942150.IV64_GL000571"/>
<dbReference type="InterPro" id="IPR027994">
    <property type="entry name" value="WxL_dom"/>
</dbReference>
<dbReference type="Proteomes" id="UP000051783">
    <property type="component" value="Unassembled WGS sequence"/>
</dbReference>
<evidence type="ECO:0000259" key="2">
    <source>
        <dbReference type="Pfam" id="PF13731"/>
    </source>
</evidence>
<evidence type="ECO:0000313" key="4">
    <source>
        <dbReference type="Proteomes" id="UP000051783"/>
    </source>
</evidence>